<dbReference type="SUPFAM" id="SSF51735">
    <property type="entry name" value="NAD(P)-binding Rossmann-fold domains"/>
    <property type="match status" value="1"/>
</dbReference>
<dbReference type="NCBIfam" id="TIGR00871">
    <property type="entry name" value="zwf"/>
    <property type="match status" value="1"/>
</dbReference>
<feature type="domain" description="Glucose-6-phosphate dehydrogenase NAD-binding" evidence="8">
    <location>
        <begin position="23"/>
        <end position="200"/>
    </location>
</feature>
<feature type="domain" description="Glucose-6-phosphate dehydrogenase C-terminal" evidence="9">
    <location>
        <begin position="202"/>
        <end position="484"/>
    </location>
</feature>
<evidence type="ECO:0000256" key="5">
    <source>
        <dbReference type="ARBA" id="ARBA00023002"/>
    </source>
</evidence>
<proteinExistence type="inferred from homology"/>
<accession>A0ABN3TRG3</accession>
<keyword evidence="6 7" id="KW-0119">Carbohydrate metabolism</keyword>
<dbReference type="PIRSF" id="PIRSF000110">
    <property type="entry name" value="G6PD"/>
    <property type="match status" value="1"/>
</dbReference>
<protein>
    <recommendedName>
        <fullName evidence="7">Glucose-6-phosphate 1-dehydrogenase</fullName>
        <shortName evidence="7">G6PD</shortName>
        <ecNumber evidence="7">1.1.1.49</ecNumber>
    </recommendedName>
</protein>
<dbReference type="EC" id="1.1.1.49" evidence="7"/>
<feature type="binding site" evidence="7">
    <location>
        <position position="339"/>
    </location>
    <ligand>
        <name>substrate</name>
    </ligand>
</feature>
<dbReference type="RefSeq" id="WP_344435656.1">
    <property type="nucleotide sequence ID" value="NZ_BAAASL010000009.1"/>
</dbReference>
<comment type="caution">
    <text evidence="10">The sequence shown here is derived from an EMBL/GenBank/DDBJ whole genome shotgun (WGS) entry which is preliminary data.</text>
</comment>
<gene>
    <name evidence="10" type="primary">zwf_1</name>
    <name evidence="7" type="synonym">zwf</name>
    <name evidence="10" type="ORF">GCM10010315_29600</name>
</gene>
<feature type="binding site" evidence="7">
    <location>
        <position position="229"/>
    </location>
    <ligand>
        <name>substrate</name>
    </ligand>
</feature>
<feature type="binding site" evidence="7">
    <location>
        <position position="191"/>
    </location>
    <ligand>
        <name>substrate</name>
    </ligand>
</feature>
<feature type="binding site" evidence="7">
    <location>
        <begin position="26"/>
        <end position="33"/>
    </location>
    <ligand>
        <name>NADP(+)</name>
        <dbReference type="ChEBI" id="CHEBI:58349"/>
    </ligand>
</feature>
<feature type="active site" description="Proton acceptor" evidence="7">
    <location>
        <position position="253"/>
    </location>
</feature>
<keyword evidence="4 7" id="KW-0521">NADP</keyword>
<dbReference type="Gene3D" id="3.40.50.720">
    <property type="entry name" value="NAD(P)-binding Rossmann-like Domain"/>
    <property type="match status" value="1"/>
</dbReference>
<dbReference type="InterPro" id="IPR019796">
    <property type="entry name" value="G6P_DH_AS"/>
</dbReference>
<dbReference type="SUPFAM" id="SSF55347">
    <property type="entry name" value="Glyceraldehyde-3-phosphate dehydrogenase-like, C-terminal domain"/>
    <property type="match status" value="1"/>
</dbReference>
<sequence length="497" mass="54660">MNATHPPPGDPDGHPVPDDHVVVLFGATGDLARRKLLPGLYRLARAGLMPRSYRIVGSAPAADALTDEEFRARAKEAVAAFGSEPPAGEHWQAFESTLTFGAADPDDPEPLIGAVRDAERAVGGSPRRLYHLAVPPQAFASVVEMLGRTGLAQGARVVVEKPFGTDLDSAKALDATVHAVFDEDRVFRIDHFLGKESVDNILALRFANGLFEPVWNRDHISHVEIDVPETLGIEGRAAFFEETGTFRDMIVTHLFQVLGIVAMEPPAALDAKSLRDEKAKVFQALRPVDPDLVVRGQYEGYRAEPGVDPHSDTETFVALRAEIDNWRWTGVPFYLRSGKRLAERRQVVTLHFTEPPLRMFPLAPGHRHAARGGRRGNTLVVDFDDPGWIAAGFLVKEPGPTMRLTDARMSFKYADSVQRRYGLEGYERLVHDAMLGDQSLFTRSDGIERLWEVAAPLLRAPRPVEPYAPGSWGPAAAGELLAPHHWFLPDERGSGSP</sequence>
<dbReference type="InterPro" id="IPR036291">
    <property type="entry name" value="NAD(P)-bd_dom_sf"/>
</dbReference>
<dbReference type="Gene3D" id="3.30.360.10">
    <property type="entry name" value="Dihydrodipicolinate Reductase, domain 2"/>
    <property type="match status" value="1"/>
</dbReference>
<feature type="binding site" evidence="7">
    <location>
        <position position="161"/>
    </location>
    <ligand>
        <name>NADP(+)</name>
        <dbReference type="ChEBI" id="CHEBI:58349"/>
    </ligand>
</feature>
<dbReference type="Proteomes" id="UP001500886">
    <property type="component" value="Unassembled WGS sequence"/>
</dbReference>
<comment type="similarity">
    <text evidence="2 7">Belongs to the glucose-6-phosphate dehydrogenase family.</text>
</comment>
<evidence type="ECO:0000259" key="9">
    <source>
        <dbReference type="Pfam" id="PF02781"/>
    </source>
</evidence>
<evidence type="ECO:0000256" key="7">
    <source>
        <dbReference type="HAMAP-Rule" id="MF_00966"/>
    </source>
</evidence>
<keyword evidence="3 7" id="KW-0313">Glucose metabolism</keyword>
<dbReference type="InterPro" id="IPR022674">
    <property type="entry name" value="G6P_DH_NAD-bd"/>
</dbReference>
<dbReference type="Pfam" id="PF00479">
    <property type="entry name" value="G6PD_N"/>
    <property type="match status" value="1"/>
</dbReference>
<dbReference type="PANTHER" id="PTHR23429:SF0">
    <property type="entry name" value="GLUCOSE-6-PHOSPHATE 1-DEHYDROGENASE"/>
    <property type="match status" value="1"/>
</dbReference>
<evidence type="ECO:0000313" key="11">
    <source>
        <dbReference type="Proteomes" id="UP001500886"/>
    </source>
</evidence>
<comment type="pathway">
    <text evidence="1 7">Carbohydrate degradation; pentose phosphate pathway; D-ribulose 5-phosphate from D-glucose 6-phosphate (oxidative stage): step 1/3.</text>
</comment>
<evidence type="ECO:0000256" key="3">
    <source>
        <dbReference type="ARBA" id="ARBA00022526"/>
    </source>
</evidence>
<dbReference type="HAMAP" id="MF_00966">
    <property type="entry name" value="G6PD"/>
    <property type="match status" value="1"/>
</dbReference>
<comment type="caution">
    <text evidence="7">Lacks conserved residue(s) required for the propagation of feature annotation.</text>
</comment>
<feature type="binding site" evidence="7">
    <location>
        <position position="195"/>
    </location>
    <ligand>
        <name>substrate</name>
    </ligand>
</feature>
<dbReference type="InterPro" id="IPR022675">
    <property type="entry name" value="G6P_DH_C"/>
</dbReference>
<feature type="binding site" evidence="7">
    <location>
        <position position="62"/>
    </location>
    <ligand>
        <name>NADP(+)</name>
        <dbReference type="ChEBI" id="CHEBI:58349"/>
    </ligand>
</feature>
<evidence type="ECO:0000259" key="8">
    <source>
        <dbReference type="Pfam" id="PF00479"/>
    </source>
</evidence>
<reference evidence="10 11" key="1">
    <citation type="journal article" date="2019" name="Int. J. Syst. Evol. Microbiol.">
        <title>The Global Catalogue of Microorganisms (GCM) 10K type strain sequencing project: providing services to taxonomists for standard genome sequencing and annotation.</title>
        <authorList>
            <consortium name="The Broad Institute Genomics Platform"/>
            <consortium name="The Broad Institute Genome Sequencing Center for Infectious Disease"/>
            <person name="Wu L."/>
            <person name="Ma J."/>
        </authorList>
    </citation>
    <scope>NUCLEOTIDE SEQUENCE [LARGE SCALE GENOMIC DNA]</scope>
    <source>
        <strain evidence="10 11">JCM 4542</strain>
    </source>
</reference>
<dbReference type="EMBL" id="BAAASL010000009">
    <property type="protein sequence ID" value="GAA2717103.1"/>
    <property type="molecule type" value="Genomic_DNA"/>
</dbReference>
<dbReference type="InterPro" id="IPR001282">
    <property type="entry name" value="G6P_DH"/>
</dbReference>
<evidence type="ECO:0000256" key="4">
    <source>
        <dbReference type="ARBA" id="ARBA00022857"/>
    </source>
</evidence>
<evidence type="ECO:0000313" key="10">
    <source>
        <dbReference type="EMBL" id="GAA2717103.1"/>
    </source>
</evidence>
<evidence type="ECO:0000256" key="2">
    <source>
        <dbReference type="ARBA" id="ARBA00009975"/>
    </source>
</evidence>
<name>A0ABN3TRG3_9ACTN</name>
<evidence type="ECO:0000256" key="6">
    <source>
        <dbReference type="ARBA" id="ARBA00023277"/>
    </source>
</evidence>
<organism evidence="10 11">
    <name type="scientific">Streptomyces luteosporeus</name>
    <dbReference type="NCBI Taxonomy" id="173856"/>
    <lineage>
        <taxon>Bacteria</taxon>
        <taxon>Bacillati</taxon>
        <taxon>Actinomycetota</taxon>
        <taxon>Actinomycetes</taxon>
        <taxon>Kitasatosporales</taxon>
        <taxon>Streptomycetaceae</taxon>
        <taxon>Streptomyces</taxon>
    </lineage>
</organism>
<comment type="function">
    <text evidence="7">Catalyzes the oxidation of glucose 6-phosphate to 6-phosphogluconolactone.</text>
</comment>
<comment type="catalytic activity">
    <reaction evidence="7">
        <text>D-glucose 6-phosphate + NADP(+) = 6-phospho-D-glucono-1,5-lactone + NADPH + H(+)</text>
        <dbReference type="Rhea" id="RHEA:15841"/>
        <dbReference type="ChEBI" id="CHEBI:15378"/>
        <dbReference type="ChEBI" id="CHEBI:57783"/>
        <dbReference type="ChEBI" id="CHEBI:57955"/>
        <dbReference type="ChEBI" id="CHEBI:58349"/>
        <dbReference type="ChEBI" id="CHEBI:61548"/>
        <dbReference type="EC" id="1.1.1.49"/>
    </reaction>
</comment>
<evidence type="ECO:0000256" key="1">
    <source>
        <dbReference type="ARBA" id="ARBA00004937"/>
    </source>
</evidence>
<keyword evidence="5 7" id="KW-0560">Oxidoreductase</keyword>
<dbReference type="Pfam" id="PF02781">
    <property type="entry name" value="G6PD_C"/>
    <property type="match status" value="1"/>
</dbReference>
<dbReference type="PRINTS" id="PR00079">
    <property type="entry name" value="G6PDHDRGNASE"/>
</dbReference>
<dbReference type="PANTHER" id="PTHR23429">
    <property type="entry name" value="GLUCOSE-6-PHOSPHATE 1-DEHYDROGENASE G6PD"/>
    <property type="match status" value="1"/>
</dbReference>
<dbReference type="PROSITE" id="PS00069">
    <property type="entry name" value="G6P_DEHYDROGENASE"/>
    <property type="match status" value="1"/>
</dbReference>
<feature type="binding site" evidence="7">
    <location>
        <position position="248"/>
    </location>
    <ligand>
        <name>substrate</name>
    </ligand>
</feature>
<keyword evidence="11" id="KW-1185">Reference proteome</keyword>